<protein>
    <submittedName>
        <fullName evidence="2">Glycerophosphodiester phosphodiesterase</fullName>
    </submittedName>
</protein>
<accession>A0ABX1G938</accession>
<evidence type="ECO:0000313" key="3">
    <source>
        <dbReference type="Proteomes" id="UP000746595"/>
    </source>
</evidence>
<comment type="caution">
    <text evidence="2">The sequence shown here is derived from an EMBL/GenBank/DDBJ whole genome shotgun (WGS) entry which is preliminary data.</text>
</comment>
<dbReference type="PANTHER" id="PTHR43805">
    <property type="entry name" value="GLYCEROPHOSPHORYL DIESTER PHOSPHODIESTERASE"/>
    <property type="match status" value="1"/>
</dbReference>
<feature type="domain" description="GP-PDE" evidence="1">
    <location>
        <begin position="24"/>
        <end position="263"/>
    </location>
</feature>
<dbReference type="PANTHER" id="PTHR43805:SF1">
    <property type="entry name" value="GP-PDE DOMAIN-CONTAINING PROTEIN"/>
    <property type="match status" value="1"/>
</dbReference>
<dbReference type="Pfam" id="PF03009">
    <property type="entry name" value="GDPD"/>
    <property type="match status" value="1"/>
</dbReference>
<dbReference type="Gene3D" id="3.20.20.190">
    <property type="entry name" value="Phosphatidylinositol (PI) phosphodiesterase"/>
    <property type="match status" value="1"/>
</dbReference>
<dbReference type="RefSeq" id="WP_168153516.1">
    <property type="nucleotide sequence ID" value="NZ_JAAWVT010000015.1"/>
</dbReference>
<dbReference type="Proteomes" id="UP000746595">
    <property type="component" value="Unassembled WGS sequence"/>
</dbReference>
<dbReference type="CDD" id="cd08561">
    <property type="entry name" value="GDPD_cytoplasmic_ScUgpQ2_like"/>
    <property type="match status" value="1"/>
</dbReference>
<proteinExistence type="predicted"/>
<sequence length="276" mass="29867">MKSPRVGKTPFLLNTPHRPLAGFPLAFSHRGFAPAGEENTVKAFTAATELGFGYLETDVHATRDGVLVAFHDEDLVRLTGDPRRVRDCTAAELAELRVAGEPIPTFEELLESFRSARFNVDIKAGPAAELMAETLVRHRAADRVLLGSFNGSRRHMASRLLAADDRTHQLATSPGIIGVGAAVLIGAVAPLPRAVYGSFAALQVPETHGKLRVVTPRFIQRAHDASLQVHVWVVNDAPAMHRLLDMGVDGIMTDAAPTLAAVMSERGHWPQNSLTR</sequence>
<evidence type="ECO:0000313" key="2">
    <source>
        <dbReference type="EMBL" id="NKG22780.1"/>
    </source>
</evidence>
<keyword evidence="3" id="KW-1185">Reference proteome</keyword>
<name>A0ABX1G938_9MICC</name>
<gene>
    <name evidence="2" type="ORF">HED64_18980</name>
</gene>
<dbReference type="PROSITE" id="PS51704">
    <property type="entry name" value="GP_PDE"/>
    <property type="match status" value="1"/>
</dbReference>
<dbReference type="SUPFAM" id="SSF51695">
    <property type="entry name" value="PLC-like phosphodiesterases"/>
    <property type="match status" value="1"/>
</dbReference>
<reference evidence="2 3" key="1">
    <citation type="submission" date="2020-04" db="EMBL/GenBank/DDBJ databases">
        <title>Paeniglutamicibacter sp. ANT13_2, a novel actinomycete isolated from sediment in Antarctica.</title>
        <authorList>
            <person name="Sakdapetsiri C."/>
            <person name="Pinyakong O."/>
        </authorList>
    </citation>
    <scope>NUCLEOTIDE SEQUENCE [LARGE SCALE GENOMIC DNA]</scope>
    <source>
        <strain evidence="2 3">ANT13_2</strain>
    </source>
</reference>
<organism evidence="2 3">
    <name type="scientific">Paeniglutamicibacter terrestris</name>
    <dbReference type="NCBI Taxonomy" id="2723403"/>
    <lineage>
        <taxon>Bacteria</taxon>
        <taxon>Bacillati</taxon>
        <taxon>Actinomycetota</taxon>
        <taxon>Actinomycetes</taxon>
        <taxon>Micrococcales</taxon>
        <taxon>Micrococcaceae</taxon>
        <taxon>Paeniglutamicibacter</taxon>
    </lineage>
</organism>
<evidence type="ECO:0000259" key="1">
    <source>
        <dbReference type="PROSITE" id="PS51704"/>
    </source>
</evidence>
<dbReference type="InterPro" id="IPR030395">
    <property type="entry name" value="GP_PDE_dom"/>
</dbReference>
<dbReference type="EMBL" id="JAAWVT010000015">
    <property type="protein sequence ID" value="NKG22780.1"/>
    <property type="molecule type" value="Genomic_DNA"/>
</dbReference>
<dbReference type="InterPro" id="IPR017946">
    <property type="entry name" value="PLC-like_Pdiesterase_TIM-brl"/>
</dbReference>